<reference evidence="1" key="1">
    <citation type="submission" date="2018-06" db="EMBL/GenBank/DDBJ databases">
        <authorList>
            <person name="Zhirakovskaya E."/>
        </authorList>
    </citation>
    <scope>NUCLEOTIDE SEQUENCE</scope>
</reference>
<dbReference type="EMBL" id="UOFI01000075">
    <property type="protein sequence ID" value="VAW66394.1"/>
    <property type="molecule type" value="Genomic_DNA"/>
</dbReference>
<name>A0A3B0YCG8_9ZZZZ</name>
<proteinExistence type="predicted"/>
<accession>A0A3B0YCG8</accession>
<organism evidence="1">
    <name type="scientific">hydrothermal vent metagenome</name>
    <dbReference type="NCBI Taxonomy" id="652676"/>
    <lineage>
        <taxon>unclassified sequences</taxon>
        <taxon>metagenomes</taxon>
        <taxon>ecological metagenomes</taxon>
    </lineage>
</organism>
<dbReference type="AlphaFoldDB" id="A0A3B0YCG8"/>
<sequence length="283" mass="32685">MFYLAFKLQNQKEYCTPKGPRFKRSNTIRFSVNNNKIVLKAPPHSASGPFTPVEPHNPKSNYDLNDLYLPSINTDDNDWGGVSTLFRVWDFYGPWFTGKRGQLRLRIYIISPRAIKEDTSFFHPRSFENVIADYLSHHNSDILFDDEQAWYAPTDWSPLNNFPCVAVTFQAKPNRKINRGNDPRYFLAFPISDHHLIIISLDIRRSRVYIHSDSKPEPGTDKWINRAPMEELAKDIIDSVTLTLSPETLELQNKALEGLDDISLSKSFLPLKWAGNTRKTKLL</sequence>
<protein>
    <submittedName>
        <fullName evidence="1">Uncharacterized protein</fullName>
    </submittedName>
</protein>
<gene>
    <name evidence="1" type="ORF">MNBD_GAMMA09-336</name>
</gene>
<evidence type="ECO:0000313" key="1">
    <source>
        <dbReference type="EMBL" id="VAW66394.1"/>
    </source>
</evidence>